<feature type="binding site" evidence="2">
    <location>
        <begin position="59"/>
        <end position="61"/>
    </location>
    <ligand>
        <name>substrate</name>
    </ligand>
</feature>
<dbReference type="GO" id="GO:0000287">
    <property type="term" value="F:magnesium ion binding"/>
    <property type="evidence" value="ECO:0007669"/>
    <property type="project" value="UniProtKB-UniRule"/>
</dbReference>
<keyword evidence="2" id="KW-0460">Magnesium</keyword>
<feature type="binding site" evidence="2">
    <location>
        <position position="177"/>
    </location>
    <ligand>
        <name>substrate</name>
    </ligand>
</feature>
<dbReference type="STRING" id="1197717.BED41_07990"/>
<reference evidence="3" key="1">
    <citation type="submission" date="2016-08" db="EMBL/GenBank/DDBJ databases">
        <title>Complete genome of Cloacibacillus porcorum.</title>
        <authorList>
            <person name="Looft T."/>
            <person name="Bayles D.O."/>
            <person name="Alt D.P."/>
        </authorList>
    </citation>
    <scope>NUCLEOTIDE SEQUENCE [LARGE SCALE GENOMIC DNA]</scope>
    <source>
        <strain evidence="3">CL-84</strain>
    </source>
</reference>
<name>A0A1B2I4Z7_9BACT</name>
<comment type="function">
    <text evidence="2">Catalyzes the condensation of isopentenyl diphosphate (IPP) with allylic pyrophosphates generating different type of terpenoids.</text>
</comment>
<dbReference type="AlphaFoldDB" id="A0A1B2I4Z7"/>
<dbReference type="EMBL" id="CP016757">
    <property type="protein sequence ID" value="ANZ45023.1"/>
    <property type="molecule type" value="Genomic_DNA"/>
</dbReference>
<dbReference type="GeneID" id="83057790"/>
<dbReference type="Gene3D" id="3.40.1180.10">
    <property type="entry name" value="Decaprenyl diphosphate synthase-like"/>
    <property type="match status" value="1"/>
</dbReference>
<feature type="binding site" evidence="2">
    <location>
        <position position="31"/>
    </location>
    <ligand>
        <name>substrate</name>
    </ligand>
</feature>
<gene>
    <name evidence="3" type="ORF">BED41_07990</name>
</gene>
<evidence type="ECO:0000313" key="3">
    <source>
        <dbReference type="EMBL" id="ANZ45023.1"/>
    </source>
</evidence>
<dbReference type="GO" id="GO:0045547">
    <property type="term" value="F:ditrans,polycis-polyprenyl diphosphate synthase [(2E,6E)-farnesyl diphosphate specific] activity"/>
    <property type="evidence" value="ECO:0007669"/>
    <property type="project" value="TreeGrafter"/>
</dbReference>
<keyword evidence="1 2" id="KW-0808">Transferase</keyword>
<organism evidence="3 4">
    <name type="scientific">Cloacibacillus porcorum</name>
    <dbReference type="NCBI Taxonomy" id="1197717"/>
    <lineage>
        <taxon>Bacteria</taxon>
        <taxon>Thermotogati</taxon>
        <taxon>Synergistota</taxon>
        <taxon>Synergistia</taxon>
        <taxon>Synergistales</taxon>
        <taxon>Synergistaceae</taxon>
        <taxon>Cloacibacillus</taxon>
    </lineage>
</organism>
<feature type="binding site" evidence="2">
    <location>
        <position position="196"/>
    </location>
    <ligand>
        <name>Mg(2+)</name>
        <dbReference type="ChEBI" id="CHEBI:18420"/>
    </ligand>
</feature>
<comment type="similarity">
    <text evidence="2">Belongs to the UPP synthase family.</text>
</comment>
<feature type="active site" evidence="2">
    <location>
        <position position="14"/>
    </location>
</feature>
<feature type="binding site" evidence="2">
    <location>
        <position position="19"/>
    </location>
    <ligand>
        <name>substrate</name>
    </ligand>
</feature>
<accession>A0A1B2I4Z7</accession>
<dbReference type="RefSeq" id="WP_066744692.1">
    <property type="nucleotide sequence ID" value="NZ_CP016757.1"/>
</dbReference>
<dbReference type="SUPFAM" id="SSF64005">
    <property type="entry name" value="Undecaprenyl diphosphate synthase"/>
    <property type="match status" value="1"/>
</dbReference>
<comment type="subunit">
    <text evidence="2">Homodimer.</text>
</comment>
<dbReference type="FunFam" id="3.40.1180.10:FF:000001">
    <property type="entry name" value="(2E,6E)-farnesyl-diphosphate-specific ditrans,polycis-undecaprenyl-diphosphate synthase"/>
    <property type="match status" value="1"/>
</dbReference>
<evidence type="ECO:0000313" key="4">
    <source>
        <dbReference type="Proteomes" id="UP000093044"/>
    </source>
</evidence>
<evidence type="ECO:0000256" key="2">
    <source>
        <dbReference type="HAMAP-Rule" id="MF_01139"/>
    </source>
</evidence>
<feature type="binding site" evidence="2">
    <location>
        <position position="65"/>
    </location>
    <ligand>
        <name>substrate</name>
    </ligand>
</feature>
<feature type="binding site" evidence="2">
    <location>
        <position position="14"/>
    </location>
    <ligand>
        <name>Mg(2+)</name>
        <dbReference type="ChEBI" id="CHEBI:18420"/>
    </ligand>
</feature>
<dbReference type="Pfam" id="PF01255">
    <property type="entry name" value="Prenyltransf"/>
    <property type="match status" value="1"/>
</dbReference>
<dbReference type="GO" id="GO:0016094">
    <property type="term" value="P:polyprenol biosynthetic process"/>
    <property type="evidence" value="ECO:0007669"/>
    <property type="project" value="TreeGrafter"/>
</dbReference>
<evidence type="ECO:0000256" key="1">
    <source>
        <dbReference type="ARBA" id="ARBA00022679"/>
    </source>
</evidence>
<dbReference type="KEGG" id="cpor:BED41_07990"/>
<dbReference type="InterPro" id="IPR001441">
    <property type="entry name" value="UPP_synth-like"/>
</dbReference>
<keyword evidence="2" id="KW-0479">Metal-binding</keyword>
<dbReference type="PANTHER" id="PTHR10291">
    <property type="entry name" value="DEHYDRODOLICHYL DIPHOSPHATE SYNTHASE FAMILY MEMBER"/>
    <property type="match status" value="1"/>
</dbReference>
<feature type="active site" description="Proton acceptor" evidence="2">
    <location>
        <position position="62"/>
    </location>
</feature>
<dbReference type="PANTHER" id="PTHR10291:SF0">
    <property type="entry name" value="DEHYDRODOLICHYL DIPHOSPHATE SYNTHASE 2"/>
    <property type="match status" value="1"/>
</dbReference>
<dbReference type="NCBIfam" id="TIGR00055">
    <property type="entry name" value="uppS"/>
    <property type="match status" value="1"/>
</dbReference>
<dbReference type="OrthoDB" id="4191603at2"/>
<comment type="cofactor">
    <cofactor evidence="2">
        <name>Mg(2+)</name>
        <dbReference type="ChEBI" id="CHEBI:18420"/>
    </cofactor>
    <text evidence="2">Binds 2 magnesium ions per subunit.</text>
</comment>
<dbReference type="EC" id="2.5.1.-" evidence="2"/>
<feature type="binding site" evidence="2">
    <location>
        <begin position="183"/>
        <end position="185"/>
    </location>
    <ligand>
        <name>substrate</name>
    </ligand>
</feature>
<sequence length="229" mass="26955">MEKKKLEHVAIIMDGNGRWAKSRHLPRVMGHHAGVRAVERTVRAAKDLGIPYISLYAFSTENWKRPKGEVLGLMGLFRYYMSSKLNELCKEETRMRFAGDLAALPEDIRQILRNAEEKTEKYTERQLIVCLNYGGRKEIIDAINKITAQNPQATVTEEMLRENLYLPDIPDPDLIIRTSGELRLSNFWLWQSSYSEYYFTDKYWPDFNKEDLEEAVKDYYERERRYGKA</sequence>
<keyword evidence="4" id="KW-1185">Reference proteome</keyword>
<protein>
    <recommendedName>
        <fullName evidence="2">Isoprenyl transferase</fullName>
        <ecNumber evidence="2">2.5.1.-</ecNumber>
    </recommendedName>
</protein>
<proteinExistence type="inferred from homology"/>
<dbReference type="CDD" id="cd00475">
    <property type="entry name" value="Cis_IPPS"/>
    <property type="match status" value="1"/>
</dbReference>
<feature type="binding site" evidence="2">
    <location>
        <position position="63"/>
    </location>
    <ligand>
        <name>substrate</name>
    </ligand>
</feature>
<dbReference type="HAMAP" id="MF_01139">
    <property type="entry name" value="ISPT"/>
    <property type="match status" value="1"/>
</dbReference>
<dbReference type="Proteomes" id="UP000093044">
    <property type="component" value="Chromosome"/>
</dbReference>
<dbReference type="InterPro" id="IPR036424">
    <property type="entry name" value="UPP_synth-like_sf"/>
</dbReference>
<feature type="binding site" evidence="2">
    <location>
        <begin position="15"/>
        <end position="18"/>
    </location>
    <ligand>
        <name>substrate</name>
    </ligand>
</feature>
<feature type="binding site" evidence="2">
    <location>
        <position position="27"/>
    </location>
    <ligand>
        <name>substrate</name>
    </ligand>
</feature>